<dbReference type="STRING" id="946122.A0A0C2TDS1"/>
<evidence type="ECO:0000256" key="3">
    <source>
        <dbReference type="PROSITE-ProRule" id="PRU00221"/>
    </source>
</evidence>
<dbReference type="SUPFAM" id="SSF50978">
    <property type="entry name" value="WD40 repeat-like"/>
    <property type="match status" value="1"/>
</dbReference>
<dbReference type="Proteomes" id="UP000054549">
    <property type="component" value="Unassembled WGS sequence"/>
</dbReference>
<dbReference type="EMBL" id="KN818245">
    <property type="protein sequence ID" value="KIL64969.1"/>
    <property type="molecule type" value="Genomic_DNA"/>
</dbReference>
<dbReference type="PANTHER" id="PTHR44019">
    <property type="entry name" value="WD REPEAT-CONTAINING PROTEIN 55"/>
    <property type="match status" value="1"/>
</dbReference>
<evidence type="ECO:0000313" key="4">
    <source>
        <dbReference type="EMBL" id="KIL64969.1"/>
    </source>
</evidence>
<keyword evidence="2" id="KW-0677">Repeat</keyword>
<proteinExistence type="predicted"/>
<feature type="non-terminal residue" evidence="4">
    <location>
        <position position="1"/>
    </location>
</feature>
<keyword evidence="5" id="KW-1185">Reference proteome</keyword>
<name>A0A0C2TDS1_AMAMK</name>
<gene>
    <name evidence="4" type="ORF">M378DRAFT_11090</name>
</gene>
<dbReference type="InterPro" id="IPR015943">
    <property type="entry name" value="WD40/YVTN_repeat-like_dom_sf"/>
</dbReference>
<sequence>DGRVELWETSPTKRPIVFHQAHEKPVRALGFGPDGGLFASGSGDGITKLWNGEDGSLRGTLQAPRALRAVALSNSMLVARSDDGDATLWSLDTLSIIHTFGGLSGRTSTIAIAENSVLITVISVNTNDDSANTEIRIAAGICFDQCVVYLLDVVNHTIIATFNVPYEIHTTTFLPDNSQLVAQSIDGASLSLNLINKHITKGPTLEHLIQLPNTPLWRGVPVWHCQDKEQHYFSALFPQHKSPVPVLRIPRDLRVSRWSQGVSMIALGCRDGRVILLRLPAMSADGYSVTV</sequence>
<dbReference type="Pfam" id="PF00400">
    <property type="entry name" value="WD40"/>
    <property type="match status" value="1"/>
</dbReference>
<dbReference type="InterPro" id="IPR001680">
    <property type="entry name" value="WD40_rpt"/>
</dbReference>
<feature type="repeat" description="WD" evidence="3">
    <location>
        <begin position="19"/>
        <end position="60"/>
    </location>
</feature>
<dbReference type="SMART" id="SM00320">
    <property type="entry name" value="WD40"/>
    <property type="match status" value="2"/>
</dbReference>
<dbReference type="InParanoid" id="A0A0C2TDS1"/>
<keyword evidence="1 3" id="KW-0853">WD repeat</keyword>
<dbReference type="PROSITE" id="PS50294">
    <property type="entry name" value="WD_REPEATS_REGION"/>
    <property type="match status" value="1"/>
</dbReference>
<organism evidence="4 5">
    <name type="scientific">Amanita muscaria (strain Koide BX008)</name>
    <dbReference type="NCBI Taxonomy" id="946122"/>
    <lineage>
        <taxon>Eukaryota</taxon>
        <taxon>Fungi</taxon>
        <taxon>Dikarya</taxon>
        <taxon>Basidiomycota</taxon>
        <taxon>Agaricomycotina</taxon>
        <taxon>Agaricomycetes</taxon>
        <taxon>Agaricomycetidae</taxon>
        <taxon>Agaricales</taxon>
        <taxon>Pluteineae</taxon>
        <taxon>Amanitaceae</taxon>
        <taxon>Amanita</taxon>
    </lineage>
</organism>
<dbReference type="PROSITE" id="PS50082">
    <property type="entry name" value="WD_REPEATS_2"/>
    <property type="match status" value="1"/>
</dbReference>
<protein>
    <submittedName>
        <fullName evidence="4">Uncharacterized protein</fullName>
    </submittedName>
</protein>
<dbReference type="AlphaFoldDB" id="A0A0C2TDS1"/>
<dbReference type="Gene3D" id="2.130.10.10">
    <property type="entry name" value="YVTN repeat-like/Quinoprotein amine dehydrogenase"/>
    <property type="match status" value="1"/>
</dbReference>
<dbReference type="OrthoDB" id="10251741at2759"/>
<dbReference type="InterPro" id="IPR050505">
    <property type="entry name" value="WDR55/POC1"/>
</dbReference>
<reference evidence="4 5" key="1">
    <citation type="submission" date="2014-04" db="EMBL/GenBank/DDBJ databases">
        <title>Evolutionary Origins and Diversification of the Mycorrhizal Mutualists.</title>
        <authorList>
            <consortium name="DOE Joint Genome Institute"/>
            <consortium name="Mycorrhizal Genomics Consortium"/>
            <person name="Kohler A."/>
            <person name="Kuo A."/>
            <person name="Nagy L.G."/>
            <person name="Floudas D."/>
            <person name="Copeland A."/>
            <person name="Barry K.W."/>
            <person name="Cichocki N."/>
            <person name="Veneault-Fourrey C."/>
            <person name="LaButti K."/>
            <person name="Lindquist E.A."/>
            <person name="Lipzen A."/>
            <person name="Lundell T."/>
            <person name="Morin E."/>
            <person name="Murat C."/>
            <person name="Riley R."/>
            <person name="Ohm R."/>
            <person name="Sun H."/>
            <person name="Tunlid A."/>
            <person name="Henrissat B."/>
            <person name="Grigoriev I.V."/>
            <person name="Hibbett D.S."/>
            <person name="Martin F."/>
        </authorList>
    </citation>
    <scope>NUCLEOTIDE SEQUENCE [LARGE SCALE GENOMIC DNA]</scope>
    <source>
        <strain evidence="4 5">Koide BX008</strain>
    </source>
</reference>
<dbReference type="HOGENOM" id="CLU_000288_6_19_1"/>
<dbReference type="InterPro" id="IPR036322">
    <property type="entry name" value="WD40_repeat_dom_sf"/>
</dbReference>
<evidence type="ECO:0000256" key="2">
    <source>
        <dbReference type="ARBA" id="ARBA00022737"/>
    </source>
</evidence>
<accession>A0A0C2TDS1</accession>
<evidence type="ECO:0000313" key="5">
    <source>
        <dbReference type="Proteomes" id="UP000054549"/>
    </source>
</evidence>
<dbReference type="PANTHER" id="PTHR44019:SF8">
    <property type="entry name" value="POC1 CENTRIOLAR PROTEIN HOMOLOG"/>
    <property type="match status" value="1"/>
</dbReference>
<evidence type="ECO:0000256" key="1">
    <source>
        <dbReference type="ARBA" id="ARBA00022574"/>
    </source>
</evidence>